<name>A0AAF1KR44_9PROT</name>
<dbReference type="Pfam" id="PF05014">
    <property type="entry name" value="Nuc_deoxyrib_tr"/>
    <property type="match status" value="1"/>
</dbReference>
<organism evidence="1 2">
    <name type="scientific">Plastoroseomonas arctica</name>
    <dbReference type="NCBI Taxonomy" id="1509237"/>
    <lineage>
        <taxon>Bacteria</taxon>
        <taxon>Pseudomonadati</taxon>
        <taxon>Pseudomonadota</taxon>
        <taxon>Alphaproteobacteria</taxon>
        <taxon>Acetobacterales</taxon>
        <taxon>Acetobacteraceae</taxon>
        <taxon>Plastoroseomonas</taxon>
    </lineage>
</organism>
<dbReference type="EMBL" id="JAAEDH010000001">
    <property type="protein sequence ID" value="MBR0653862.1"/>
    <property type="molecule type" value="Genomic_DNA"/>
</dbReference>
<gene>
    <name evidence="1" type="ORF">GXW79_02100</name>
</gene>
<dbReference type="GO" id="GO:0070694">
    <property type="term" value="F:5-hydroxymethyl-dUMP N-hydrolase activity"/>
    <property type="evidence" value="ECO:0007669"/>
    <property type="project" value="TreeGrafter"/>
</dbReference>
<sequence>MRVYLAGPEVFLADAEAIAAAKKAICAAHGLAGVFPTDHRPDADGAPVEEHRRIYRLNEAHIRDCDALIANLTPFRGPSADSGTAYELGFMRALGRPVLAYTNTRRDFAGRTLAHLTPHVRRRGAETWEDEEGMGIEAFGLADNLMLDGGVLEAGFFVEREEVAPADRWRDLAAFTRCVAALAALAGTTEEKPDAAG</sequence>
<dbReference type="RefSeq" id="WP_211872541.1">
    <property type="nucleotide sequence ID" value="NZ_JAAEDH010000001.1"/>
</dbReference>
<dbReference type="Proteomes" id="UP001196068">
    <property type="component" value="Unassembled WGS sequence"/>
</dbReference>
<dbReference type="AlphaFoldDB" id="A0AAF1KR44"/>
<evidence type="ECO:0000313" key="2">
    <source>
        <dbReference type="Proteomes" id="UP001196068"/>
    </source>
</evidence>
<dbReference type="GO" id="GO:0009159">
    <property type="term" value="P:deoxyribonucleoside monophosphate catabolic process"/>
    <property type="evidence" value="ECO:0007669"/>
    <property type="project" value="TreeGrafter"/>
</dbReference>
<dbReference type="SUPFAM" id="SSF52309">
    <property type="entry name" value="N-(deoxy)ribosyltransferase-like"/>
    <property type="match status" value="1"/>
</dbReference>
<proteinExistence type="predicted"/>
<dbReference type="PANTHER" id="PTHR15364">
    <property type="entry name" value="2'-DEOXYNUCLEOSIDE 5'-PHOSPHATE N-HYDROLASE 1"/>
    <property type="match status" value="1"/>
</dbReference>
<dbReference type="InterPro" id="IPR007710">
    <property type="entry name" value="Nucleoside_deoxyribTrfase"/>
</dbReference>
<dbReference type="PANTHER" id="PTHR15364:SF0">
    <property type="entry name" value="2'-DEOXYNUCLEOSIDE 5'-PHOSPHATE N-HYDROLASE 1"/>
    <property type="match status" value="1"/>
</dbReference>
<comment type="caution">
    <text evidence="1">The sequence shown here is derived from an EMBL/GenBank/DDBJ whole genome shotgun (WGS) entry which is preliminary data.</text>
</comment>
<reference evidence="1" key="1">
    <citation type="submission" date="2020-01" db="EMBL/GenBank/DDBJ databases">
        <authorList>
            <person name="Rat A."/>
        </authorList>
    </citation>
    <scope>NUCLEOTIDE SEQUENCE</scope>
    <source>
        <strain evidence="1">LMG 28251</strain>
    </source>
</reference>
<dbReference type="Gene3D" id="3.40.50.450">
    <property type="match status" value="1"/>
</dbReference>
<accession>A0AAF1KR44</accession>
<protein>
    <submittedName>
        <fullName evidence="1">Nucleoside 2-deoxyribosyltransferase</fullName>
    </submittedName>
</protein>
<keyword evidence="2" id="KW-1185">Reference proteome</keyword>
<dbReference type="InterPro" id="IPR051239">
    <property type="entry name" value="2'-dNMP_N-hydrolase"/>
</dbReference>
<evidence type="ECO:0000313" key="1">
    <source>
        <dbReference type="EMBL" id="MBR0653862.1"/>
    </source>
</evidence>
<reference evidence="1" key="2">
    <citation type="journal article" date="2021" name="Syst. Appl. Microbiol.">
        <title>Roseomonas hellenica sp. nov., isolated from roots of wild-growing Alkanna tinctoria.</title>
        <authorList>
            <person name="Rat A."/>
            <person name="Naranjo H.D."/>
            <person name="Lebbe L."/>
            <person name="Cnockaert M."/>
            <person name="Krigas N."/>
            <person name="Grigoriadou K."/>
            <person name="Maloupa E."/>
            <person name="Willems A."/>
        </authorList>
    </citation>
    <scope>NUCLEOTIDE SEQUENCE</scope>
    <source>
        <strain evidence="1">LMG 28251</strain>
    </source>
</reference>